<sequence length="201" mass="22061">MTSISKSDIFTITAKPNTDVWKKPPCHDVFTAPYKTHSTHATAAFCSASLTFTAPYHHQYDQAGFLLIFHPPPSSPAARKWIKAGVEVYSGAPSLSVVGCDAWADWSVADLAPAAAAAPVTMCIEREDKADGSCLWVYYMRQQESGEREKVPLREICWPCGEAAGDGWMLEVAAAVARPLETATDSLRATFSDFDVEWRQE</sequence>
<dbReference type="Gene3D" id="2.60.120.200">
    <property type="match status" value="1"/>
</dbReference>
<evidence type="ECO:0000313" key="2">
    <source>
        <dbReference type="Proteomes" id="UP000224854"/>
    </source>
</evidence>
<evidence type="ECO:0000313" key="1">
    <source>
        <dbReference type="EMBL" id="PHH69273.1"/>
    </source>
</evidence>
<protein>
    <submittedName>
        <fullName evidence="1">Uncharacterized protein</fullName>
    </submittedName>
</protein>
<dbReference type="Proteomes" id="UP000224854">
    <property type="component" value="Unassembled WGS sequence"/>
</dbReference>
<dbReference type="Pfam" id="PF07081">
    <property type="entry name" value="DUF1349"/>
    <property type="match status" value="1"/>
</dbReference>
<dbReference type="PANTHER" id="PTHR35332:SF2">
    <property type="entry name" value="REGULATION OF ENOLASE PROTEIN 1"/>
    <property type="match status" value="1"/>
</dbReference>
<proteinExistence type="predicted"/>
<dbReference type="AlphaFoldDB" id="A0A2C5YNS7"/>
<name>A0A2C5YNS7_9HYPO</name>
<reference evidence="1 2" key="1">
    <citation type="submission" date="2017-06" db="EMBL/GenBank/DDBJ databases">
        <title>Ant-infecting Ophiocordyceps genomes reveal a high diversity of potential behavioral manipulation genes and a possible major role for enterotoxins.</title>
        <authorList>
            <person name="De Bekker C."/>
            <person name="Evans H.C."/>
            <person name="Brachmann A."/>
            <person name="Hughes D.P."/>
        </authorList>
    </citation>
    <scope>NUCLEOTIDE SEQUENCE [LARGE SCALE GENOMIC DNA]</scope>
    <source>
        <strain evidence="1 2">1348a</strain>
    </source>
</reference>
<dbReference type="OrthoDB" id="42525at2759"/>
<organism evidence="1 2">
    <name type="scientific">Ophiocordyceps australis</name>
    <dbReference type="NCBI Taxonomy" id="1399860"/>
    <lineage>
        <taxon>Eukaryota</taxon>
        <taxon>Fungi</taxon>
        <taxon>Dikarya</taxon>
        <taxon>Ascomycota</taxon>
        <taxon>Pezizomycotina</taxon>
        <taxon>Sordariomycetes</taxon>
        <taxon>Hypocreomycetidae</taxon>
        <taxon>Hypocreales</taxon>
        <taxon>Ophiocordycipitaceae</taxon>
        <taxon>Ophiocordyceps</taxon>
    </lineage>
</organism>
<dbReference type="EMBL" id="NJEU01000967">
    <property type="protein sequence ID" value="PHH69273.1"/>
    <property type="molecule type" value="Genomic_DNA"/>
</dbReference>
<gene>
    <name evidence="1" type="ORF">CDD82_7868</name>
</gene>
<accession>A0A2C5YNS7</accession>
<comment type="caution">
    <text evidence="1">The sequence shown here is derived from an EMBL/GenBank/DDBJ whole genome shotgun (WGS) entry which is preliminary data.</text>
</comment>
<dbReference type="PANTHER" id="PTHR35332">
    <property type="entry name" value="REGULATION OF ENOLASE PROTEIN 1"/>
    <property type="match status" value="1"/>
</dbReference>
<dbReference type="InterPro" id="IPR009784">
    <property type="entry name" value="DUF1349"/>
</dbReference>
<keyword evidence="2" id="KW-1185">Reference proteome</keyword>